<dbReference type="Gene3D" id="3.40.50.720">
    <property type="entry name" value="NAD(P)-binding Rossmann-like Domain"/>
    <property type="match status" value="1"/>
</dbReference>
<proteinExistence type="inferred from homology"/>
<accession>A0ABW7NDF4</accession>
<feature type="domain" description="NAD-dependent epimerase/dehydratase" evidence="2">
    <location>
        <begin position="5"/>
        <end position="249"/>
    </location>
</feature>
<sequence length="326" mass="36687">MRKYILVCGGSGFIGTHLIKKLVNEGHKVLSVDISNPMHQESINFEFIQGDLRDYSKCIEIMKNGPFDEIYQLAADMGGAGYIFTGDSDADIITNSALININILKCCVTFDCKKIFYSSSACIYPQHNQLDALNPYCEESSAYPADPDSEYGWEKLFSERLYFSYQKNYGIDVKVARFHNVYGPFGAWNNGKEKAPSAICRKVAEATNPGTIEIWGDGNQTRTFLYIDDCLDGVQKLMDSNFHGPYNIGSEELISINNLAKMAMEISGKDLKFEHIEGPMGVRGRSSHNLKVRSDLGWQPETSLQEGLEKTFHWINHQVQEALQTK</sequence>
<name>A0ABW7NDF4_9BACT</name>
<dbReference type="Pfam" id="PF01370">
    <property type="entry name" value="Epimerase"/>
    <property type="match status" value="1"/>
</dbReference>
<evidence type="ECO:0000259" key="2">
    <source>
        <dbReference type="Pfam" id="PF01370"/>
    </source>
</evidence>
<reference evidence="3 4" key="1">
    <citation type="journal article" date="2013" name="Int. J. Syst. Evol. Microbiol.">
        <title>Marinoscillum luteum sp. nov., isolated from marine sediment.</title>
        <authorList>
            <person name="Cha I.T."/>
            <person name="Park S.J."/>
            <person name="Kim S.J."/>
            <person name="Kim J.G."/>
            <person name="Jung M.Y."/>
            <person name="Shin K.S."/>
            <person name="Kwon K.K."/>
            <person name="Yang S.H."/>
            <person name="Seo Y.S."/>
            <person name="Rhee S.K."/>
        </authorList>
    </citation>
    <scope>NUCLEOTIDE SEQUENCE [LARGE SCALE GENOMIC DNA]</scope>
    <source>
        <strain evidence="3 4">KCTC 23939</strain>
    </source>
</reference>
<gene>
    <name evidence="3" type="ORF">ACHKAR_19605</name>
</gene>
<dbReference type="EMBL" id="JBIPKE010000020">
    <property type="protein sequence ID" value="MFH6985668.1"/>
    <property type="molecule type" value="Genomic_DNA"/>
</dbReference>
<protein>
    <submittedName>
        <fullName evidence="3">NAD-dependent epimerase/dehydratase family protein</fullName>
    </submittedName>
</protein>
<comment type="caution">
    <text evidence="3">The sequence shown here is derived from an EMBL/GenBank/DDBJ whole genome shotgun (WGS) entry which is preliminary data.</text>
</comment>
<dbReference type="Gene3D" id="3.90.25.10">
    <property type="entry name" value="UDP-galactose 4-epimerase, domain 1"/>
    <property type="match status" value="1"/>
</dbReference>
<keyword evidence="4" id="KW-1185">Reference proteome</keyword>
<evidence type="ECO:0000256" key="1">
    <source>
        <dbReference type="ARBA" id="ARBA00007637"/>
    </source>
</evidence>
<dbReference type="Proteomes" id="UP001610063">
    <property type="component" value="Unassembled WGS sequence"/>
</dbReference>
<dbReference type="InterPro" id="IPR036291">
    <property type="entry name" value="NAD(P)-bd_dom_sf"/>
</dbReference>
<dbReference type="SUPFAM" id="SSF51735">
    <property type="entry name" value="NAD(P)-binding Rossmann-fold domains"/>
    <property type="match status" value="1"/>
</dbReference>
<dbReference type="PANTHER" id="PTHR43000">
    <property type="entry name" value="DTDP-D-GLUCOSE 4,6-DEHYDRATASE-RELATED"/>
    <property type="match status" value="1"/>
</dbReference>
<dbReference type="RefSeq" id="WP_395419078.1">
    <property type="nucleotide sequence ID" value="NZ_JBIPKE010000020.1"/>
</dbReference>
<evidence type="ECO:0000313" key="3">
    <source>
        <dbReference type="EMBL" id="MFH6985668.1"/>
    </source>
</evidence>
<comment type="similarity">
    <text evidence="1">Belongs to the NAD(P)-dependent epimerase/dehydratase family.</text>
</comment>
<organism evidence="3 4">
    <name type="scientific">Marinoscillum luteum</name>
    <dbReference type="NCBI Taxonomy" id="861051"/>
    <lineage>
        <taxon>Bacteria</taxon>
        <taxon>Pseudomonadati</taxon>
        <taxon>Bacteroidota</taxon>
        <taxon>Cytophagia</taxon>
        <taxon>Cytophagales</taxon>
        <taxon>Reichenbachiellaceae</taxon>
        <taxon>Marinoscillum</taxon>
    </lineage>
</organism>
<evidence type="ECO:0000313" key="4">
    <source>
        <dbReference type="Proteomes" id="UP001610063"/>
    </source>
</evidence>
<dbReference type="InterPro" id="IPR001509">
    <property type="entry name" value="Epimerase_deHydtase"/>
</dbReference>